<feature type="signal peptide" evidence="1">
    <location>
        <begin position="1"/>
        <end position="17"/>
    </location>
</feature>
<keyword evidence="1" id="KW-0732">Signal</keyword>
<dbReference type="Pfam" id="PF12683">
    <property type="entry name" value="DUF3798"/>
    <property type="match status" value="1"/>
</dbReference>
<organism evidence="2 3">
    <name type="scientific">Eiseniibacteriota bacterium</name>
    <dbReference type="NCBI Taxonomy" id="2212470"/>
    <lineage>
        <taxon>Bacteria</taxon>
        <taxon>Candidatus Eiseniibacteriota</taxon>
    </lineage>
</organism>
<protein>
    <submittedName>
        <fullName evidence="2">DUF3798 domain-containing protein</fullName>
    </submittedName>
</protein>
<sequence>MKSQRLFRAASAIVASAAIPFLVFSLQGCGKSGAAKTEADQASAPLERAIDFKIGIMTGTVSQGEDEFRAAQMIIKKYGADHVKHVTYPDNFMNEQETVIAQLVGLSDDPAVKVIIAGQAIPGSIPAVRKIREKRPDIKIAFIEAHEDPAMVNSTVDLSIQPDQLARGKTIVGVAKMMGVTDLIHYSFPRHMSQELISRRRDIMKTAAAANGIRFHFVTAPDPMGEGGLNATQQFVLEDVPRELKTYGPKTAFFSTNCGMMDPMIKAVVTNGGYIPEQCCPSPTHGYPTALGIAIPADKAGDMAYINAENKRVIADHHMTGHFATWPVPEVMLSIRAMTDLMVDSVEGKADYKDPAQVKAYMEKLAKVPITLTKYDEAKGNSYLFLVSNIYY</sequence>
<dbReference type="InterPro" id="IPR024258">
    <property type="entry name" value="DUF3798"/>
</dbReference>
<accession>A0A538THP4</accession>
<evidence type="ECO:0000256" key="1">
    <source>
        <dbReference type="SAM" id="SignalP"/>
    </source>
</evidence>
<dbReference type="Proteomes" id="UP000317691">
    <property type="component" value="Unassembled WGS sequence"/>
</dbReference>
<proteinExistence type="predicted"/>
<evidence type="ECO:0000313" key="2">
    <source>
        <dbReference type="EMBL" id="TMQ63143.1"/>
    </source>
</evidence>
<name>A0A538THP4_UNCEI</name>
<feature type="chain" id="PRO_5022135771" evidence="1">
    <location>
        <begin position="18"/>
        <end position="392"/>
    </location>
</feature>
<dbReference type="EMBL" id="VBOZ01000033">
    <property type="protein sequence ID" value="TMQ63143.1"/>
    <property type="molecule type" value="Genomic_DNA"/>
</dbReference>
<dbReference type="Gene3D" id="3.40.50.11390">
    <property type="match status" value="1"/>
</dbReference>
<dbReference type="PROSITE" id="PS51257">
    <property type="entry name" value="PROKAR_LIPOPROTEIN"/>
    <property type="match status" value="1"/>
</dbReference>
<reference evidence="2 3" key="1">
    <citation type="journal article" date="2019" name="Nat. Microbiol.">
        <title>Mediterranean grassland soil C-N compound turnover is dependent on rainfall and depth, and is mediated by genomically divergent microorganisms.</title>
        <authorList>
            <person name="Diamond S."/>
            <person name="Andeer P.F."/>
            <person name="Li Z."/>
            <person name="Crits-Christoph A."/>
            <person name="Burstein D."/>
            <person name="Anantharaman K."/>
            <person name="Lane K.R."/>
            <person name="Thomas B.C."/>
            <person name="Pan C."/>
            <person name="Northen T.R."/>
            <person name="Banfield J.F."/>
        </authorList>
    </citation>
    <scope>NUCLEOTIDE SEQUENCE [LARGE SCALE GENOMIC DNA]</scope>
    <source>
        <strain evidence="2">WS_9</strain>
    </source>
</reference>
<dbReference type="AlphaFoldDB" id="A0A538THP4"/>
<evidence type="ECO:0000313" key="3">
    <source>
        <dbReference type="Proteomes" id="UP000317691"/>
    </source>
</evidence>
<gene>
    <name evidence="2" type="ORF">E6K79_10895</name>
</gene>
<comment type="caution">
    <text evidence="2">The sequence shown here is derived from an EMBL/GenBank/DDBJ whole genome shotgun (WGS) entry which is preliminary data.</text>
</comment>